<dbReference type="Proteomes" id="UP000187417">
    <property type="component" value="Unassembled WGS sequence"/>
</dbReference>
<organism evidence="1 2">
    <name type="scientific">Alistipes putredinis</name>
    <dbReference type="NCBI Taxonomy" id="28117"/>
    <lineage>
        <taxon>Bacteria</taxon>
        <taxon>Pseudomonadati</taxon>
        <taxon>Bacteroidota</taxon>
        <taxon>Bacteroidia</taxon>
        <taxon>Bacteroidales</taxon>
        <taxon>Rikenellaceae</taxon>
        <taxon>Alistipes</taxon>
    </lineage>
</organism>
<dbReference type="EMBL" id="MNQH01000003">
    <property type="protein sequence ID" value="OKY95968.1"/>
    <property type="molecule type" value="Genomic_DNA"/>
</dbReference>
<gene>
    <name evidence="1" type="ORF">BHV66_03180</name>
</gene>
<sequence>MQKYPGAVFPVVGIYHMDYIEELFESIEIQLVFHRFPISRSMAFIDASDEEQAVFMGHDD</sequence>
<accession>A0A1Q6FAR9</accession>
<reference evidence="1 2" key="1">
    <citation type="journal article" date="2016" name="Nat. Biotechnol.">
        <title>Measurement of bacterial replication rates in microbial communities.</title>
        <authorList>
            <person name="Brown C.T."/>
            <person name="Olm M.R."/>
            <person name="Thomas B.C."/>
            <person name="Banfield J.F."/>
        </authorList>
    </citation>
    <scope>NUCLEOTIDE SEQUENCE [LARGE SCALE GENOMIC DNA]</scope>
    <source>
        <strain evidence="1">CAG:67_53_122</strain>
    </source>
</reference>
<dbReference type="AlphaFoldDB" id="A0A1Q6FAR9"/>
<proteinExistence type="predicted"/>
<protein>
    <submittedName>
        <fullName evidence="1">Uncharacterized protein</fullName>
    </submittedName>
</protein>
<evidence type="ECO:0000313" key="1">
    <source>
        <dbReference type="EMBL" id="OKY95968.1"/>
    </source>
</evidence>
<evidence type="ECO:0000313" key="2">
    <source>
        <dbReference type="Proteomes" id="UP000187417"/>
    </source>
</evidence>
<name>A0A1Q6FAR9_9BACT</name>
<comment type="caution">
    <text evidence="1">The sequence shown here is derived from an EMBL/GenBank/DDBJ whole genome shotgun (WGS) entry which is preliminary data.</text>
</comment>